<dbReference type="PANTHER" id="PTHR45651:SF114">
    <property type="entry name" value="CYCLIC NUCLEOTIDE-GATED ION CHANNEL 16-RELATED"/>
    <property type="match status" value="1"/>
</dbReference>
<evidence type="ECO:0000313" key="3">
    <source>
        <dbReference type="Proteomes" id="UP000291084"/>
    </source>
</evidence>
<dbReference type="AlphaFoldDB" id="A0A0S3SUR2"/>
<evidence type="ECO:0000313" key="2">
    <source>
        <dbReference type="EMBL" id="BAT96507.1"/>
    </source>
</evidence>
<sequence>MSSSNLNLPSSTRTVKSILEVEAFALRAEDLKFVSNQFKRLHSKTLQHAFRYYSWRAWGPTSSKRRGGGTARGSWRWSCWVRRACTTRIWWR</sequence>
<dbReference type="Proteomes" id="UP000291084">
    <property type="component" value="Chromosome 8"/>
</dbReference>
<dbReference type="EMBL" id="AP015041">
    <property type="protein sequence ID" value="BAT96507.1"/>
    <property type="molecule type" value="Genomic_DNA"/>
</dbReference>
<accession>A0A0S3SUR2</accession>
<keyword evidence="3" id="KW-1185">Reference proteome</keyword>
<evidence type="ECO:0000256" key="1">
    <source>
        <dbReference type="ARBA" id="ARBA00023303"/>
    </source>
</evidence>
<dbReference type="GO" id="GO:0016020">
    <property type="term" value="C:membrane"/>
    <property type="evidence" value="ECO:0007669"/>
    <property type="project" value="UniProtKB-SubCell"/>
</dbReference>
<reference evidence="2 3" key="1">
    <citation type="journal article" date="2015" name="Sci. Rep.">
        <title>The power of single molecule real-time sequencing technology in the de novo assembly of a eukaryotic genome.</title>
        <authorList>
            <person name="Sakai H."/>
            <person name="Naito K."/>
            <person name="Ogiso-Tanaka E."/>
            <person name="Takahashi Y."/>
            <person name="Iseki K."/>
            <person name="Muto C."/>
            <person name="Satou K."/>
            <person name="Teruya K."/>
            <person name="Shiroma A."/>
            <person name="Shimoji M."/>
            <person name="Hirano T."/>
            <person name="Itoh T."/>
            <person name="Kaga A."/>
            <person name="Tomooka N."/>
        </authorList>
    </citation>
    <scope>NUCLEOTIDE SEQUENCE [LARGE SCALE GENOMIC DNA]</scope>
    <source>
        <strain evidence="3">cv. Shumari</strain>
    </source>
</reference>
<dbReference type="PANTHER" id="PTHR45651">
    <property type="entry name" value="CYCLIC NUCLEOTIDE-GATED ION CHANNEL 15-RELATED-RELATED"/>
    <property type="match status" value="1"/>
</dbReference>
<keyword evidence="1" id="KW-0813">Transport</keyword>
<dbReference type="Gene3D" id="2.60.120.10">
    <property type="entry name" value="Jelly Rolls"/>
    <property type="match status" value="1"/>
</dbReference>
<dbReference type="InterPro" id="IPR014710">
    <property type="entry name" value="RmlC-like_jellyroll"/>
</dbReference>
<protein>
    <submittedName>
        <fullName evidence="2">Uncharacterized protein</fullName>
    </submittedName>
</protein>
<name>A0A0S3SUR2_PHAAN</name>
<gene>
    <name evidence="2" type="primary">Vigan.08G345800</name>
    <name evidence="2" type="ORF">VIGAN_08345800</name>
</gene>
<dbReference type="GO" id="GO:0034220">
    <property type="term" value="P:monoatomic ion transmembrane transport"/>
    <property type="evidence" value="ECO:0007669"/>
    <property type="project" value="UniProtKB-KW"/>
</dbReference>
<keyword evidence="1" id="KW-0407">Ion channel</keyword>
<organism evidence="2 3">
    <name type="scientific">Vigna angularis var. angularis</name>
    <dbReference type="NCBI Taxonomy" id="157739"/>
    <lineage>
        <taxon>Eukaryota</taxon>
        <taxon>Viridiplantae</taxon>
        <taxon>Streptophyta</taxon>
        <taxon>Embryophyta</taxon>
        <taxon>Tracheophyta</taxon>
        <taxon>Spermatophyta</taxon>
        <taxon>Magnoliopsida</taxon>
        <taxon>eudicotyledons</taxon>
        <taxon>Gunneridae</taxon>
        <taxon>Pentapetalae</taxon>
        <taxon>rosids</taxon>
        <taxon>fabids</taxon>
        <taxon>Fabales</taxon>
        <taxon>Fabaceae</taxon>
        <taxon>Papilionoideae</taxon>
        <taxon>50 kb inversion clade</taxon>
        <taxon>NPAAA clade</taxon>
        <taxon>indigoferoid/millettioid clade</taxon>
        <taxon>Phaseoleae</taxon>
        <taxon>Vigna</taxon>
    </lineage>
</organism>
<proteinExistence type="predicted"/>
<keyword evidence="1" id="KW-0406">Ion transport</keyword>